<protein>
    <submittedName>
        <fullName evidence="3">D-inositol-3-phosphate glycosyltransferase</fullName>
        <ecNumber evidence="3">2.4.1.250</ecNumber>
    </submittedName>
</protein>
<dbReference type="InterPro" id="IPR001296">
    <property type="entry name" value="Glyco_trans_1"/>
</dbReference>
<feature type="domain" description="Glycosyl transferase family 1" evidence="1">
    <location>
        <begin position="191"/>
        <end position="358"/>
    </location>
</feature>
<proteinExistence type="predicted"/>
<dbReference type="CDD" id="cd03801">
    <property type="entry name" value="GT4_PimA-like"/>
    <property type="match status" value="1"/>
</dbReference>
<accession>A0A7G9YXS1</accession>
<dbReference type="InterPro" id="IPR050194">
    <property type="entry name" value="Glycosyltransferase_grp1"/>
</dbReference>
<feature type="domain" description="Glycosyltransferase subfamily 4-like N-terminal" evidence="2">
    <location>
        <begin position="17"/>
        <end position="184"/>
    </location>
</feature>
<dbReference type="PANTHER" id="PTHR45947">
    <property type="entry name" value="SULFOQUINOVOSYL TRANSFERASE SQD2"/>
    <property type="match status" value="1"/>
</dbReference>
<organism evidence="3">
    <name type="scientific">Candidatus Methanophagaceae archaeon ANME-1 ERB6</name>
    <dbReference type="NCBI Taxonomy" id="2759912"/>
    <lineage>
        <taxon>Archaea</taxon>
        <taxon>Methanobacteriati</taxon>
        <taxon>Methanobacteriota</taxon>
        <taxon>Stenosarchaea group</taxon>
        <taxon>Methanomicrobia</taxon>
        <taxon>Candidatus Methanophagales</taxon>
        <taxon>Candidatus Methanophagaceae</taxon>
    </lineage>
</organism>
<keyword evidence="3" id="KW-0808">Transferase</keyword>
<reference evidence="3" key="1">
    <citation type="submission" date="2020-06" db="EMBL/GenBank/DDBJ databases">
        <title>Unique genomic features of the anaerobic methanotrophic archaea.</title>
        <authorList>
            <person name="Chadwick G.L."/>
            <person name="Skennerton C.T."/>
            <person name="Laso-Perez R."/>
            <person name="Leu A.O."/>
            <person name="Speth D.R."/>
            <person name="Yu H."/>
            <person name="Morgan-Lang C."/>
            <person name="Hatzenpichler R."/>
            <person name="Goudeau D."/>
            <person name="Malmstrom R."/>
            <person name="Brazelton W.J."/>
            <person name="Woyke T."/>
            <person name="Hallam S.J."/>
            <person name="Tyson G.W."/>
            <person name="Wegener G."/>
            <person name="Boetius A."/>
            <person name="Orphan V."/>
        </authorList>
    </citation>
    <scope>NUCLEOTIDE SEQUENCE</scope>
</reference>
<sequence>MQIWILTLSWEYPPYKIGGIAEHVYELSKALTRKGQEVHVVTLGTFPYEENEGVHLHRIAIDASKPDFITRMNEEMKKIGASIIESTGTIIDIIHAHDWMVGNAATALAFRYKKPLVTTIHSTEFGRSQGVKEEYQMRIHEAEKQLARLSDHVIVCSESMKREIQGLFGVTGKISVIPNGIDASKFDFEVDRDAIKEKFGGQRSSKLILFLGRLVYQKGVNVLIGALPIILSRYSNSRGGKDVKLVIVGEGPMRKQLERDATYLGVSKNVVFTGYLDDHKVRSLLKAADVVVVPSFYEPFGIVAIEAMAAKTPVVVSDIGGLSELISDGEGIKMPPNNSESLAACIVKILSEEGKEEDKGKVEVEEMVEKGFKRALALNWDKVSEATIGVYAKVLARAHASSRIPAQEKDIEIRIETGTEKGELWKYSYS</sequence>
<gene>
    <name evidence="3" type="primary">mshA_4</name>
    <name evidence="3" type="ORF">HGGDFBBL_00037</name>
</gene>
<dbReference type="EC" id="2.4.1.250" evidence="3"/>
<dbReference type="InterPro" id="IPR028098">
    <property type="entry name" value="Glyco_trans_4-like_N"/>
</dbReference>
<dbReference type="Gene3D" id="3.40.50.2000">
    <property type="entry name" value="Glycogen Phosphorylase B"/>
    <property type="match status" value="2"/>
</dbReference>
<dbReference type="PANTHER" id="PTHR45947:SF3">
    <property type="entry name" value="SULFOQUINOVOSYL TRANSFERASE SQD2"/>
    <property type="match status" value="1"/>
</dbReference>
<dbReference type="SUPFAM" id="SSF53756">
    <property type="entry name" value="UDP-Glycosyltransferase/glycogen phosphorylase"/>
    <property type="match status" value="1"/>
</dbReference>
<name>A0A7G9YXS1_9EURY</name>
<keyword evidence="3" id="KW-0328">Glycosyltransferase</keyword>
<dbReference type="EMBL" id="MT631521">
    <property type="protein sequence ID" value="QNO52805.1"/>
    <property type="molecule type" value="Genomic_DNA"/>
</dbReference>
<evidence type="ECO:0000259" key="1">
    <source>
        <dbReference type="Pfam" id="PF00534"/>
    </source>
</evidence>
<evidence type="ECO:0000313" key="3">
    <source>
        <dbReference type="EMBL" id="QNO52805.1"/>
    </source>
</evidence>
<dbReference type="Pfam" id="PF13439">
    <property type="entry name" value="Glyco_transf_4"/>
    <property type="match status" value="1"/>
</dbReference>
<dbReference type="AlphaFoldDB" id="A0A7G9YXS1"/>
<dbReference type="Pfam" id="PF00534">
    <property type="entry name" value="Glycos_transf_1"/>
    <property type="match status" value="1"/>
</dbReference>
<dbReference type="GO" id="GO:0102710">
    <property type="term" value="F:D-inositol-3-phosphate glycosyltransferase activity"/>
    <property type="evidence" value="ECO:0007669"/>
    <property type="project" value="UniProtKB-EC"/>
</dbReference>
<evidence type="ECO:0000259" key="2">
    <source>
        <dbReference type="Pfam" id="PF13439"/>
    </source>
</evidence>